<sequence length="261" mass="27440">MSQSKAWKPNHLDSAEAPTSPILTPPAPNFRLTATQTFAPDSYPLHKPLPSPATVTPRNTFTRVPALRSAPGTPGGGREEPLEPVAAEAQSLHGAGLCASDSLGSVVPSPTHRLPHRSTSSGAGPRAGDNRWPGRLVFGAGVGRRRALGVSDSAGPGRGHTQERAGPRRERRGLTGRSPWTRTLTGTYLEKQKAALTGLSPGTGAQACKNGGTCLAHYTTRRDPEGSERGGAEKEEAWLGCHSELGRDAAGLSNSERLITW</sequence>
<evidence type="ECO:0000313" key="3">
    <source>
        <dbReference type="Proteomes" id="UP001266305"/>
    </source>
</evidence>
<gene>
    <name evidence="2" type="ORF">P7K49_030247</name>
</gene>
<dbReference type="EMBL" id="JASSZA010000016">
    <property type="protein sequence ID" value="KAK2090963.1"/>
    <property type="molecule type" value="Genomic_DNA"/>
</dbReference>
<evidence type="ECO:0000256" key="1">
    <source>
        <dbReference type="SAM" id="MobiDB-lite"/>
    </source>
</evidence>
<protein>
    <submittedName>
        <fullName evidence="2">Uncharacterized protein</fullName>
    </submittedName>
</protein>
<feature type="compositionally biased region" description="Polar residues" evidence="1">
    <location>
        <begin position="53"/>
        <end position="62"/>
    </location>
</feature>
<feature type="region of interest" description="Disordered" evidence="1">
    <location>
        <begin position="147"/>
        <end position="180"/>
    </location>
</feature>
<name>A0ABQ9U1N5_SAGOE</name>
<feature type="region of interest" description="Disordered" evidence="1">
    <location>
        <begin position="41"/>
        <end position="132"/>
    </location>
</feature>
<evidence type="ECO:0000313" key="2">
    <source>
        <dbReference type="EMBL" id="KAK2090963.1"/>
    </source>
</evidence>
<dbReference type="Proteomes" id="UP001266305">
    <property type="component" value="Unassembled WGS sequence"/>
</dbReference>
<organism evidence="2 3">
    <name type="scientific">Saguinus oedipus</name>
    <name type="common">Cotton-top tamarin</name>
    <name type="synonym">Oedipomidas oedipus</name>
    <dbReference type="NCBI Taxonomy" id="9490"/>
    <lineage>
        <taxon>Eukaryota</taxon>
        <taxon>Metazoa</taxon>
        <taxon>Chordata</taxon>
        <taxon>Craniata</taxon>
        <taxon>Vertebrata</taxon>
        <taxon>Euteleostomi</taxon>
        <taxon>Mammalia</taxon>
        <taxon>Eutheria</taxon>
        <taxon>Euarchontoglires</taxon>
        <taxon>Primates</taxon>
        <taxon>Haplorrhini</taxon>
        <taxon>Platyrrhini</taxon>
        <taxon>Cebidae</taxon>
        <taxon>Callitrichinae</taxon>
        <taxon>Saguinus</taxon>
    </lineage>
</organism>
<reference evidence="2 3" key="1">
    <citation type="submission" date="2023-05" db="EMBL/GenBank/DDBJ databases">
        <title>B98-5 Cell Line De Novo Hybrid Assembly: An Optical Mapping Approach.</title>
        <authorList>
            <person name="Kananen K."/>
            <person name="Auerbach J.A."/>
            <person name="Kautto E."/>
            <person name="Blachly J.S."/>
        </authorList>
    </citation>
    <scope>NUCLEOTIDE SEQUENCE [LARGE SCALE GENOMIC DNA]</scope>
    <source>
        <strain evidence="2">B95-8</strain>
        <tissue evidence="2">Cell line</tissue>
    </source>
</reference>
<accession>A0ABQ9U1N5</accession>
<keyword evidence="3" id="KW-1185">Reference proteome</keyword>
<comment type="caution">
    <text evidence="2">The sequence shown here is derived from an EMBL/GenBank/DDBJ whole genome shotgun (WGS) entry which is preliminary data.</text>
</comment>
<proteinExistence type="predicted"/>
<feature type="region of interest" description="Disordered" evidence="1">
    <location>
        <begin position="1"/>
        <end position="29"/>
    </location>
</feature>